<dbReference type="Pfam" id="PF13401">
    <property type="entry name" value="AAA_22"/>
    <property type="match status" value="1"/>
</dbReference>
<evidence type="ECO:0000313" key="2">
    <source>
        <dbReference type="EMBL" id="AFZ24675.1"/>
    </source>
</evidence>
<dbReference type="AlphaFoldDB" id="K9WWC0"/>
<dbReference type="RefSeq" id="WP_015207929.1">
    <property type="nucleotide sequence ID" value="NC_019757.1"/>
</dbReference>
<dbReference type="eggNOG" id="COG1474">
    <property type="taxonomic scope" value="Bacteria"/>
</dbReference>
<dbReference type="EMBL" id="CP003642">
    <property type="protein sequence ID" value="AFZ24675.1"/>
    <property type="molecule type" value="Genomic_DNA"/>
</dbReference>
<dbReference type="Proteomes" id="UP000010475">
    <property type="component" value="Chromosome"/>
</dbReference>
<dbReference type="GO" id="GO:0016887">
    <property type="term" value="F:ATP hydrolysis activity"/>
    <property type="evidence" value="ECO:0007669"/>
    <property type="project" value="InterPro"/>
</dbReference>
<dbReference type="KEGG" id="csg:Cylst_2458"/>
<proteinExistence type="predicted"/>
<reference evidence="2 3" key="1">
    <citation type="submission" date="2012-06" db="EMBL/GenBank/DDBJ databases">
        <title>Finished chromosome of genome of Cylindrospermum stagnale PCC 7417.</title>
        <authorList>
            <consortium name="US DOE Joint Genome Institute"/>
            <person name="Gugger M."/>
            <person name="Coursin T."/>
            <person name="Rippka R."/>
            <person name="Tandeau De Marsac N."/>
            <person name="Huntemann M."/>
            <person name="Wei C.-L."/>
            <person name="Han J."/>
            <person name="Detter J.C."/>
            <person name="Han C."/>
            <person name="Tapia R."/>
            <person name="Chen A."/>
            <person name="Kyrpides N."/>
            <person name="Mavromatis K."/>
            <person name="Markowitz V."/>
            <person name="Szeto E."/>
            <person name="Ivanova N."/>
            <person name="Pagani I."/>
            <person name="Pati A."/>
            <person name="Goodwin L."/>
            <person name="Nordberg H.P."/>
            <person name="Cantor M.N."/>
            <person name="Hua S.X."/>
            <person name="Woyke T."/>
            <person name="Kerfeld C.A."/>
        </authorList>
    </citation>
    <scope>NUCLEOTIDE SEQUENCE [LARGE SCALE GENOMIC DNA]</scope>
    <source>
        <strain evidence="2 3">PCC 7417</strain>
    </source>
</reference>
<organism evidence="2 3">
    <name type="scientific">Cylindrospermum stagnale PCC 7417</name>
    <dbReference type="NCBI Taxonomy" id="56107"/>
    <lineage>
        <taxon>Bacteria</taxon>
        <taxon>Bacillati</taxon>
        <taxon>Cyanobacteriota</taxon>
        <taxon>Cyanophyceae</taxon>
        <taxon>Nostocales</taxon>
        <taxon>Nostocaceae</taxon>
        <taxon>Cylindrospermum</taxon>
    </lineage>
</organism>
<evidence type="ECO:0000313" key="3">
    <source>
        <dbReference type="Proteomes" id="UP000010475"/>
    </source>
</evidence>
<dbReference type="PATRIC" id="fig|56107.3.peg.2716"/>
<dbReference type="SUPFAM" id="SSF52540">
    <property type="entry name" value="P-loop containing nucleoside triphosphate hydrolases"/>
    <property type="match status" value="1"/>
</dbReference>
<dbReference type="OrthoDB" id="443465at2"/>
<gene>
    <name evidence="2" type="ORF">Cylst_2458</name>
</gene>
<evidence type="ECO:0000259" key="1">
    <source>
        <dbReference type="Pfam" id="PF13401"/>
    </source>
</evidence>
<sequence length="152" mass="16590">MNNSPSIANNNGRYPLEFQQVLQAHNLNFVGRGFVFTAISNFLQRYDRGYFTIVGTPGSGKSAILANYAIASGGRYAIANPQVVYYNAQVAGKNRADVFLASLCTQFTQPLAEISLQSLLQQVSNQLQPQQRLIIAIDAVDAIDRSFQSPSG</sequence>
<dbReference type="STRING" id="56107.Cylst_2458"/>
<name>K9WWC0_9NOST</name>
<dbReference type="InterPro" id="IPR049945">
    <property type="entry name" value="AAA_22"/>
</dbReference>
<keyword evidence="3" id="KW-1185">Reference proteome</keyword>
<protein>
    <submittedName>
        <fullName evidence="2">NACHT domain protein</fullName>
    </submittedName>
</protein>
<dbReference type="Gene3D" id="3.40.50.300">
    <property type="entry name" value="P-loop containing nucleotide triphosphate hydrolases"/>
    <property type="match status" value="1"/>
</dbReference>
<dbReference type="InterPro" id="IPR027417">
    <property type="entry name" value="P-loop_NTPase"/>
</dbReference>
<feature type="domain" description="ORC1/DEAH AAA+ ATPase" evidence="1">
    <location>
        <begin position="46"/>
        <end position="143"/>
    </location>
</feature>
<dbReference type="HOGENOM" id="CLU_1719319_0_0_3"/>
<accession>K9WWC0</accession>